<dbReference type="PANTHER" id="PTHR36566">
    <property type="entry name" value="NICKEL INSERTION PROTEIN-RELATED"/>
    <property type="match status" value="1"/>
</dbReference>
<dbReference type="RefSeq" id="WP_078776294.1">
    <property type="nucleotide sequence ID" value="NZ_FUWU01000019.1"/>
</dbReference>
<dbReference type="HAMAP" id="MF_01074">
    <property type="entry name" value="LarC"/>
    <property type="match status" value="1"/>
</dbReference>
<evidence type="ECO:0000256" key="2">
    <source>
        <dbReference type="HAMAP-Rule" id="MF_01074"/>
    </source>
</evidence>
<dbReference type="AlphaFoldDB" id="A0A1T4MMW3"/>
<dbReference type="InterPro" id="IPR002822">
    <property type="entry name" value="Ni_insertion"/>
</dbReference>
<dbReference type="Gene3D" id="3.30.70.1380">
    <property type="entry name" value="Transcriptional regulatory protein pf0864 domain like"/>
    <property type="match status" value="1"/>
</dbReference>
<dbReference type="PANTHER" id="PTHR36566:SF1">
    <property type="entry name" value="PYRIDINIUM-3,5-BISTHIOCARBOXYLIC ACID MONONUCLEOTIDE NICKEL INSERTION PROTEIN"/>
    <property type="match status" value="1"/>
</dbReference>
<keyword evidence="1 2" id="KW-0533">Nickel</keyword>
<sequence>MAKYLYLEGASGISGDMTVAALLDLGGSREKLNALFADLHSLGLHYALERKNSYSISGLDFQVFVHGKDADHTEHHEESYHENHEHHYHESHGHHGHSHRHLAEVFEIVDQAKLTPRAKNLAHRIFEIIADAEAKAHGVSKEEVHFHEVGALDSIADILAVSVLMDDLGVENTVVESLHEGSGEVLTQHGALPVPVPAVANIAATYGIALQKTSVKGEMVTPTGIAIVAALRTKKRLPEIYQIEKIGIGLGKRDFGKANFLRAMILNDEANSSEKKNAKEKSIQILEANIDDSTPEELGFAMEKLFTAGAADVNFIPCQMKKNRPGVLLKAIVPEGEKGENVADAILRYTTTIGVRQYAARRICMERKIQEVPTKYGILQVKKCSWKDIVRFYPEYESVCEAQQKNPAATFREIFDEARRIAEASFTEGFAD</sequence>
<reference evidence="4 5" key="1">
    <citation type="submission" date="2017-02" db="EMBL/GenBank/DDBJ databases">
        <authorList>
            <person name="Peterson S.W."/>
        </authorList>
    </citation>
    <scope>NUCLEOTIDE SEQUENCE [LARGE SCALE GENOMIC DNA]</scope>
    <source>
        <strain evidence="4 5">ATCC 43854</strain>
    </source>
</reference>
<accession>A0A1T4MMW3</accession>
<dbReference type="GO" id="GO:0016151">
    <property type="term" value="F:nickel cation binding"/>
    <property type="evidence" value="ECO:0007669"/>
    <property type="project" value="UniProtKB-UniRule"/>
</dbReference>
<protein>
    <recommendedName>
        <fullName evidence="2">Putative nickel insertion protein</fullName>
    </recommendedName>
</protein>
<evidence type="ECO:0000256" key="3">
    <source>
        <dbReference type="SAM" id="MobiDB-lite"/>
    </source>
</evidence>
<evidence type="ECO:0000313" key="5">
    <source>
        <dbReference type="Proteomes" id="UP000190449"/>
    </source>
</evidence>
<gene>
    <name evidence="4" type="ORF">SAMN02745108_01316</name>
</gene>
<name>A0A1T4MMW3_9BACT</name>
<proteinExistence type="inferred from homology"/>
<dbReference type="EMBL" id="FUWU01000019">
    <property type="protein sequence ID" value="SJZ68293.1"/>
    <property type="molecule type" value="Genomic_DNA"/>
</dbReference>
<comment type="similarity">
    <text evidence="2">Belongs to the LarC family.</text>
</comment>
<dbReference type="GO" id="GO:0016829">
    <property type="term" value="F:lyase activity"/>
    <property type="evidence" value="ECO:0007669"/>
    <property type="project" value="UniProtKB-UniRule"/>
</dbReference>
<dbReference type="NCBIfam" id="TIGR00299">
    <property type="entry name" value="nickel pincer cofactor biosynthesis protein LarC"/>
    <property type="match status" value="1"/>
</dbReference>
<feature type="region of interest" description="Disordered" evidence="3">
    <location>
        <begin position="72"/>
        <end position="96"/>
    </location>
</feature>
<dbReference type="STRING" id="28122.SAMN02745108_01316"/>
<evidence type="ECO:0000313" key="4">
    <source>
        <dbReference type="EMBL" id="SJZ68293.1"/>
    </source>
</evidence>
<dbReference type="Pfam" id="PF01969">
    <property type="entry name" value="Ni_insertion"/>
    <property type="match status" value="1"/>
</dbReference>
<organism evidence="4 5">
    <name type="scientific">Fibrobacter intestinalis</name>
    <dbReference type="NCBI Taxonomy" id="28122"/>
    <lineage>
        <taxon>Bacteria</taxon>
        <taxon>Pseudomonadati</taxon>
        <taxon>Fibrobacterota</taxon>
        <taxon>Fibrobacteria</taxon>
        <taxon>Fibrobacterales</taxon>
        <taxon>Fibrobacteraceae</taxon>
        <taxon>Fibrobacter</taxon>
    </lineage>
</organism>
<evidence type="ECO:0000256" key="1">
    <source>
        <dbReference type="ARBA" id="ARBA00022596"/>
    </source>
</evidence>
<feature type="compositionally biased region" description="Basic and acidic residues" evidence="3">
    <location>
        <begin position="72"/>
        <end position="93"/>
    </location>
</feature>
<keyword evidence="2" id="KW-0456">Lyase</keyword>
<dbReference type="Proteomes" id="UP000190449">
    <property type="component" value="Unassembled WGS sequence"/>
</dbReference>